<keyword evidence="1" id="KW-0732">Signal</keyword>
<proteinExistence type="predicted"/>
<feature type="signal peptide" evidence="1">
    <location>
        <begin position="1"/>
        <end position="19"/>
    </location>
</feature>
<feature type="non-terminal residue" evidence="2">
    <location>
        <position position="178"/>
    </location>
</feature>
<dbReference type="AlphaFoldDB" id="A0AA36D727"/>
<dbReference type="EMBL" id="CATQJA010002662">
    <property type="protein sequence ID" value="CAJ0580883.1"/>
    <property type="molecule type" value="Genomic_DNA"/>
</dbReference>
<comment type="caution">
    <text evidence="2">The sequence shown here is derived from an EMBL/GenBank/DDBJ whole genome shotgun (WGS) entry which is preliminary data.</text>
</comment>
<evidence type="ECO:0000313" key="2">
    <source>
        <dbReference type="EMBL" id="CAJ0580883.1"/>
    </source>
</evidence>
<sequence length="178" mass="20604">MVFYALLAISLATFSTVIGENVFCTYYRDANEITCGHITCKTHEIENATEYASDGIDMKLPLGWYRIGVQQTRRDGSWFNLYKRRQSGTGYWDFYTNIPERNCAGGFGIHSAEKLLPGSVSIKEKWCFQRLADQIERRSTIEKIDVYQCRQCVFHTCWLGWRVLPASREYLTNLRSVA</sequence>
<gene>
    <name evidence="2" type="ORF">MSPICULIGERA_LOCUS19058</name>
</gene>
<evidence type="ECO:0000256" key="1">
    <source>
        <dbReference type="SAM" id="SignalP"/>
    </source>
</evidence>
<dbReference type="Proteomes" id="UP001177023">
    <property type="component" value="Unassembled WGS sequence"/>
</dbReference>
<protein>
    <submittedName>
        <fullName evidence="2">Uncharacterized protein</fullName>
    </submittedName>
</protein>
<keyword evidence="3" id="KW-1185">Reference proteome</keyword>
<organism evidence="2 3">
    <name type="scientific">Mesorhabditis spiculigera</name>
    <dbReference type="NCBI Taxonomy" id="96644"/>
    <lineage>
        <taxon>Eukaryota</taxon>
        <taxon>Metazoa</taxon>
        <taxon>Ecdysozoa</taxon>
        <taxon>Nematoda</taxon>
        <taxon>Chromadorea</taxon>
        <taxon>Rhabditida</taxon>
        <taxon>Rhabditina</taxon>
        <taxon>Rhabditomorpha</taxon>
        <taxon>Rhabditoidea</taxon>
        <taxon>Rhabditidae</taxon>
        <taxon>Mesorhabditinae</taxon>
        <taxon>Mesorhabditis</taxon>
    </lineage>
</organism>
<accession>A0AA36D727</accession>
<reference evidence="2" key="1">
    <citation type="submission" date="2023-06" db="EMBL/GenBank/DDBJ databases">
        <authorList>
            <person name="Delattre M."/>
        </authorList>
    </citation>
    <scope>NUCLEOTIDE SEQUENCE</scope>
    <source>
        <strain evidence="2">AF72</strain>
    </source>
</reference>
<feature type="chain" id="PRO_5041275071" evidence="1">
    <location>
        <begin position="20"/>
        <end position="178"/>
    </location>
</feature>
<name>A0AA36D727_9BILA</name>
<evidence type="ECO:0000313" key="3">
    <source>
        <dbReference type="Proteomes" id="UP001177023"/>
    </source>
</evidence>